<feature type="transmembrane region" description="Helical" evidence="4">
    <location>
        <begin position="193"/>
        <end position="215"/>
    </location>
</feature>
<evidence type="ECO:0000256" key="4">
    <source>
        <dbReference type="SAM" id="Phobius"/>
    </source>
</evidence>
<evidence type="ECO:0000256" key="3">
    <source>
        <dbReference type="SAM" id="MobiDB-lite"/>
    </source>
</evidence>
<feature type="compositionally biased region" description="Basic and acidic residues" evidence="3">
    <location>
        <begin position="969"/>
        <end position="988"/>
    </location>
</feature>
<proteinExistence type="predicted"/>
<feature type="transmembrane region" description="Helical" evidence="4">
    <location>
        <begin position="394"/>
        <end position="415"/>
    </location>
</feature>
<organism evidence="6 7">
    <name type="scientific">Prymnesium parvum</name>
    <name type="common">Toxic golden alga</name>
    <dbReference type="NCBI Taxonomy" id="97485"/>
    <lineage>
        <taxon>Eukaryota</taxon>
        <taxon>Haptista</taxon>
        <taxon>Haptophyta</taxon>
        <taxon>Prymnesiophyceae</taxon>
        <taxon>Prymnesiales</taxon>
        <taxon>Prymnesiaceae</taxon>
        <taxon>Prymnesium</taxon>
    </lineage>
</organism>
<feature type="region of interest" description="Disordered" evidence="3">
    <location>
        <begin position="259"/>
        <end position="297"/>
    </location>
</feature>
<feature type="transmembrane region" description="Helical" evidence="4">
    <location>
        <begin position="128"/>
        <end position="149"/>
    </location>
</feature>
<dbReference type="GO" id="GO:0046872">
    <property type="term" value="F:metal ion binding"/>
    <property type="evidence" value="ECO:0007669"/>
    <property type="project" value="UniProtKB-KW"/>
</dbReference>
<dbReference type="CDD" id="cd00030">
    <property type="entry name" value="C2"/>
    <property type="match status" value="1"/>
</dbReference>
<keyword evidence="4" id="KW-1133">Transmembrane helix</keyword>
<accession>A0AB34JEH9</accession>
<evidence type="ECO:0000256" key="2">
    <source>
        <dbReference type="ARBA" id="ARBA00022837"/>
    </source>
</evidence>
<keyword evidence="2" id="KW-0106">Calcium</keyword>
<sequence length="1001" mass="110841">MPPAAPPPSCPGGVYWYNGCYMLTDRGVSCMHHCGSLWDVDLEHTVALSSEPLIIHDLSRAYDLPPGVYEHSFTGSSSCKEGSLLVYLDEIQAWDCYESETVVTLGDHFRSPCRCFSEQQPTPLLEDVLMGAILSLLVVPLAIGIGRCLGGAARRARWLGSERDWLLRGAALRLLDKATDVLVLMYLASHPALWVYCVLSLIMFGICAFATCVFVSNDSPFEPKVGDRVRIKKSGRLALIIKREVDLSGEVALSLVDSDDSPRGAKGAVAESSQKGKRAGRNAMTLPKSPHKPTGKKAMVVTPEDIQGLQHARMAQGTVSIFAAPLGLASVLEATRILRRSTPSADADEAHRSLGVQRAVQAVLDSAPQLYIQLAALLVEGPRHANAIGPLGQVLLCASIVISFSSLLFGLTYFLCSPTMEKAACRVRDEYCREVVVIVGVAAHLAFDIILRAVAVCTVVAALSKRAILTDSVLILIVWVFTLPKVRLAIHNFFESANSALYADWDASNVLALSMCFATFLGQTRAREKRLRTTGKLTVFLDRAFELQAADFGGKSDPYVVLHLGDQVHKSSTIMKTVDPAYNETFEFRGVLSDFVLDPHGLILEVYDKDVLSGDDVIGVTSVSLRDALMKKRGPLPDDYVNSKHFHRPLKLWRWWAHGPLRCLGQYIQGNIIFAVSWKPDAEQPRQKVFKQLDEDRALEGMIKQLQVPPFWKRYFRWLLDAILRALMTSMAPSVLQQDAFSASKLEFDMLYPTVACLAAVVVPLAPWLGFPGWVPHYHLDAWSVELAITLSTWAALAKVFTFFWCFLPAITGSSRVLGIPSAATDDQDAKPLVTGIVSSSAMEEGVAHMDDHDGDQYINDKHLKYEADQNSRKHIDSYGHPGYSVGGIAAEYEYDEVEEEEIDAEYEHNEGEGDYAEGEEAQDEGEEAFEEEEYEEHWEGRQEDHEVDEEGEYSDVDQNSDIEPSNRQGRDEEYHSDLSDSGSERQLPKAHPIPRSRFDA</sequence>
<protein>
    <recommendedName>
        <fullName evidence="5">C2 domain-containing protein</fullName>
    </recommendedName>
</protein>
<dbReference type="Gene3D" id="2.60.40.150">
    <property type="entry name" value="C2 domain"/>
    <property type="match status" value="1"/>
</dbReference>
<dbReference type="SMART" id="SM00239">
    <property type="entry name" value="C2"/>
    <property type="match status" value="1"/>
</dbReference>
<keyword evidence="1" id="KW-0479">Metal-binding</keyword>
<keyword evidence="4" id="KW-0812">Transmembrane</keyword>
<feature type="transmembrane region" description="Helical" evidence="4">
    <location>
        <begin position="791"/>
        <end position="811"/>
    </location>
</feature>
<feature type="transmembrane region" description="Helical" evidence="4">
    <location>
        <begin position="750"/>
        <end position="771"/>
    </location>
</feature>
<feature type="region of interest" description="Disordered" evidence="3">
    <location>
        <begin position="908"/>
        <end position="1001"/>
    </location>
</feature>
<evidence type="ECO:0000256" key="1">
    <source>
        <dbReference type="ARBA" id="ARBA00022723"/>
    </source>
</evidence>
<dbReference type="PANTHER" id="PTHR45911">
    <property type="entry name" value="C2 DOMAIN-CONTAINING PROTEIN"/>
    <property type="match status" value="1"/>
</dbReference>
<evidence type="ECO:0000313" key="6">
    <source>
        <dbReference type="EMBL" id="KAL1519597.1"/>
    </source>
</evidence>
<evidence type="ECO:0000313" key="7">
    <source>
        <dbReference type="Proteomes" id="UP001515480"/>
    </source>
</evidence>
<dbReference type="Pfam" id="PF00168">
    <property type="entry name" value="C2"/>
    <property type="match status" value="1"/>
</dbReference>
<dbReference type="AlphaFoldDB" id="A0AB34JEH9"/>
<name>A0AB34JEH9_PRYPA</name>
<feature type="transmembrane region" description="Helical" evidence="4">
    <location>
        <begin position="473"/>
        <end position="490"/>
    </location>
</feature>
<dbReference type="PROSITE" id="PS50004">
    <property type="entry name" value="C2"/>
    <property type="match status" value="1"/>
</dbReference>
<reference evidence="6 7" key="1">
    <citation type="journal article" date="2024" name="Science">
        <title>Giant polyketide synthase enzymes in the biosynthesis of giant marine polyether toxins.</title>
        <authorList>
            <person name="Fallon T.R."/>
            <person name="Shende V.V."/>
            <person name="Wierzbicki I.H."/>
            <person name="Pendleton A.L."/>
            <person name="Watervoot N.F."/>
            <person name="Auber R.P."/>
            <person name="Gonzalez D.J."/>
            <person name="Wisecaver J.H."/>
            <person name="Moore B.S."/>
        </authorList>
    </citation>
    <scope>NUCLEOTIDE SEQUENCE [LARGE SCALE GENOMIC DNA]</scope>
    <source>
        <strain evidence="6 7">12B1</strain>
    </source>
</reference>
<comment type="caution">
    <text evidence="6">The sequence shown here is derived from an EMBL/GenBank/DDBJ whole genome shotgun (WGS) entry which is preliminary data.</text>
</comment>
<keyword evidence="7" id="KW-1185">Reference proteome</keyword>
<dbReference type="InterPro" id="IPR000008">
    <property type="entry name" value="C2_dom"/>
</dbReference>
<dbReference type="EMBL" id="JBGBPQ010000009">
    <property type="protein sequence ID" value="KAL1519597.1"/>
    <property type="molecule type" value="Genomic_DNA"/>
</dbReference>
<evidence type="ECO:0000259" key="5">
    <source>
        <dbReference type="PROSITE" id="PS50004"/>
    </source>
</evidence>
<feature type="compositionally biased region" description="Acidic residues" evidence="3">
    <location>
        <begin position="946"/>
        <end position="961"/>
    </location>
</feature>
<dbReference type="Proteomes" id="UP001515480">
    <property type="component" value="Unassembled WGS sequence"/>
</dbReference>
<dbReference type="InterPro" id="IPR035892">
    <property type="entry name" value="C2_domain_sf"/>
</dbReference>
<keyword evidence="4" id="KW-0472">Membrane</keyword>
<dbReference type="SUPFAM" id="SSF49562">
    <property type="entry name" value="C2 domain (Calcium/lipid-binding domain, CaLB)"/>
    <property type="match status" value="1"/>
</dbReference>
<gene>
    <name evidence="6" type="ORF">AB1Y20_023111</name>
</gene>
<feature type="transmembrane region" description="Helical" evidence="4">
    <location>
        <begin position="435"/>
        <end position="461"/>
    </location>
</feature>
<feature type="domain" description="C2" evidence="5">
    <location>
        <begin position="518"/>
        <end position="638"/>
    </location>
</feature>
<feature type="compositionally biased region" description="Acidic residues" evidence="3">
    <location>
        <begin position="913"/>
        <end position="937"/>
    </location>
</feature>